<dbReference type="GO" id="GO:0005576">
    <property type="term" value="C:extracellular region"/>
    <property type="evidence" value="ECO:0007669"/>
    <property type="project" value="InterPro"/>
</dbReference>
<organism evidence="2 5">
    <name type="scientific">Mamestra brassicae nuclear polyhedrosis virus</name>
    <name type="common">MbNPV</name>
    <dbReference type="NCBI Taxonomy" id="78219"/>
    <lineage>
        <taxon>Viruses</taxon>
        <taxon>Viruses incertae sedis</taxon>
        <taxon>Naldaviricetes</taxon>
        <taxon>Lefavirales</taxon>
        <taxon>Baculoviridae</taxon>
        <taxon>Alphabaculovirus</taxon>
        <taxon>Alphabaculovirus mabrassicae</taxon>
    </lineage>
</organism>
<dbReference type="GO" id="GO:0008061">
    <property type="term" value="F:chitin binding"/>
    <property type="evidence" value="ECO:0007669"/>
    <property type="project" value="InterPro"/>
</dbReference>
<dbReference type="Proteomes" id="UP000202136">
    <property type="component" value="Segment"/>
</dbReference>
<evidence type="ECO:0000313" key="2">
    <source>
        <dbReference type="EMBL" id="AFL65004.1"/>
    </source>
</evidence>
<keyword evidence="5" id="KW-1185">Reference proteome</keyword>
<dbReference type="InterPro" id="IPR036508">
    <property type="entry name" value="Chitin-bd_dom_sf"/>
</dbReference>
<proteinExistence type="predicted"/>
<dbReference type="SUPFAM" id="SSF57625">
    <property type="entry name" value="Invertebrate chitin-binding proteins"/>
    <property type="match status" value="1"/>
</dbReference>
<dbReference type="SMART" id="SM00494">
    <property type="entry name" value="ChtBD2"/>
    <property type="match status" value="1"/>
</dbReference>
<sequence length="92" mass="10880">MWLLLALLIVVKLILFHKLKDMHYDMHTNKICPRGYYGLAPDPYDCDSYYLCPDRVQFYCPHGQQFELTQQKCIEATFETGCIGRLYKNLLL</sequence>
<evidence type="ECO:0000313" key="3">
    <source>
        <dbReference type="EMBL" id="AFP95877.1"/>
    </source>
</evidence>
<dbReference type="InterPro" id="IPR002557">
    <property type="entry name" value="Chitin-bd_dom"/>
</dbReference>
<evidence type="ECO:0000313" key="4">
    <source>
        <dbReference type="EMBL" id="AIL25236.1"/>
    </source>
</evidence>
<dbReference type="KEGG" id="vg:18559027"/>
<organismHost>
    <name type="scientific">Lepidoptera</name>
    <name type="common">moths &amp; butterflies</name>
    <dbReference type="NCBI Taxonomy" id="7088"/>
</organismHost>
<gene>
    <name evidence="3" type="ORF">Mabr_orf157</name>
</gene>
<reference evidence="2 5" key="1">
    <citation type="journal article" date="2013" name="Virus Genes">
        <title>Complete genomic sequences and comparative analysis of Mamestra brassicae nucleopolyhedrovirus isolated in Korea.</title>
        <authorList>
            <person name="Choi J.B."/>
            <person name="Heo W.I."/>
            <person name="Shin T.Y."/>
            <person name="Bae S.M."/>
            <person name="Kim W.J."/>
            <person name="Kim J.I."/>
            <person name="Kwon M."/>
            <person name="Choi J.Y."/>
            <person name="Je Y.H."/>
            <person name="Jin B.R."/>
            <person name="Woo S.D."/>
        </authorList>
    </citation>
    <scope>NUCLEOTIDE SEQUENCE [LARGE SCALE GENOMIC DNA]</scope>
    <source>
        <strain evidence="2 5">K1</strain>
    </source>
</reference>
<name>I3XMH1_NPVMB</name>
<dbReference type="RefSeq" id="YP_009011218.1">
    <property type="nucleotide sequence ID" value="NC_023681.1"/>
</dbReference>
<protein>
    <submittedName>
        <fullName evidence="2 3">Chtb1</fullName>
    </submittedName>
</protein>
<evidence type="ECO:0000259" key="1">
    <source>
        <dbReference type="PROSITE" id="PS50940"/>
    </source>
</evidence>
<dbReference type="PROSITE" id="PS50940">
    <property type="entry name" value="CHIT_BIND_II"/>
    <property type="match status" value="1"/>
</dbReference>
<evidence type="ECO:0000313" key="5">
    <source>
        <dbReference type="Proteomes" id="UP000202136"/>
    </source>
</evidence>
<feature type="domain" description="Chitin-binding type-2" evidence="1">
    <location>
        <begin position="29"/>
        <end position="84"/>
    </location>
</feature>
<accession>I3XMH1</accession>
<reference evidence="4" key="2">
    <citation type="submission" date="2014-05" db="EMBL/GenBank/DDBJ databases">
        <authorList>
            <person name="Hou D."/>
            <person name="Liu X."/>
            <person name="Yin F."/>
            <person name="Zhu Z."/>
            <person name="Wang J."/>
            <person name="Zhang L."/>
            <person name="Kou Z."/>
            <person name="Deng F."/>
            <person name="Wang H."/>
            <person name="Hu Z."/>
        </authorList>
    </citation>
    <scope>NUCLEOTIDE SEQUENCE</scope>
    <source>
        <strain evidence="4">CTa</strain>
    </source>
</reference>
<dbReference type="Pfam" id="PF01607">
    <property type="entry name" value="CBM_14"/>
    <property type="match status" value="1"/>
</dbReference>
<dbReference type="EMBL" id="JX138237">
    <property type="protein sequence ID" value="AFP95877.1"/>
    <property type="molecule type" value="Genomic_DNA"/>
</dbReference>
<dbReference type="EMBL" id="KJ871680">
    <property type="protein sequence ID" value="AIL25236.1"/>
    <property type="molecule type" value="Genomic_DNA"/>
</dbReference>
<dbReference type="EMBL" id="JQ798165">
    <property type="protein sequence ID" value="AFL65004.1"/>
    <property type="molecule type" value="Genomic_DNA"/>
</dbReference>
<dbReference type="Gene3D" id="2.170.140.10">
    <property type="entry name" value="Chitin binding domain"/>
    <property type="match status" value="1"/>
</dbReference>
<reference evidence="3" key="3">
    <citation type="submission" date="2015-12" db="EMBL/GenBank/DDBJ databases">
        <title>Comparative analysis of the complete genome sequences of Mamestra brassicae and Mamestra configurata multiple nucleopolyhedroviruses.</title>
        <authorList>
            <person name="Liu L."/>
            <person name="Zhang Z."/>
        </authorList>
    </citation>
    <scope>NUCLEOTIDE SEQUENCE</scope>
    <source>
        <strain evidence="3">CHb1</strain>
    </source>
</reference>